<protein>
    <submittedName>
        <fullName evidence="2">Uncharacterized protein</fullName>
    </submittedName>
</protein>
<keyword evidence="3" id="KW-1185">Reference proteome</keyword>
<proteinExistence type="predicted"/>
<dbReference type="RefSeq" id="WP_013685766.1">
    <property type="nucleotide sequence ID" value="NC_015321.1"/>
</dbReference>
<evidence type="ECO:0000313" key="2">
    <source>
        <dbReference type="EMBL" id="AEA42994.1"/>
    </source>
</evidence>
<dbReference type="AlphaFoldDB" id="F2I947"/>
<dbReference type="KEGG" id="fte:Fluta_0995"/>
<reference evidence="2 3" key="1">
    <citation type="journal article" date="2011" name="Stand. Genomic Sci.">
        <title>Complete genome sequence of the gliding freshwater bacterium Fluviicola taffensis type strain (RW262).</title>
        <authorList>
            <person name="Woyke T."/>
            <person name="Chertkov O."/>
            <person name="Lapidus A."/>
            <person name="Nolan M."/>
            <person name="Lucas S."/>
            <person name="Del Rio T.G."/>
            <person name="Tice H."/>
            <person name="Cheng J.F."/>
            <person name="Tapia R."/>
            <person name="Han C."/>
            <person name="Goodwin L."/>
            <person name="Pitluck S."/>
            <person name="Liolios K."/>
            <person name="Pagani I."/>
            <person name="Ivanova N."/>
            <person name="Huntemann M."/>
            <person name="Mavromatis K."/>
            <person name="Mikhailova N."/>
            <person name="Pati A."/>
            <person name="Chen A."/>
            <person name="Palaniappan K."/>
            <person name="Land M."/>
            <person name="Hauser L."/>
            <person name="Brambilla E.M."/>
            <person name="Rohde M."/>
            <person name="Mwirichia R."/>
            <person name="Sikorski J."/>
            <person name="Tindall B.J."/>
            <person name="Goker M."/>
            <person name="Bristow J."/>
            <person name="Eisen J.A."/>
            <person name="Markowitz V."/>
            <person name="Hugenholtz P."/>
            <person name="Klenk H.P."/>
            <person name="Kyrpides N.C."/>
        </authorList>
    </citation>
    <scope>NUCLEOTIDE SEQUENCE [LARGE SCALE GENOMIC DNA]</scope>
    <source>
        <strain evidence="3">DSM 16823 / RW262 / RW262</strain>
    </source>
</reference>
<name>F2I947_FLUTR</name>
<dbReference type="HOGENOM" id="CLU_1584048_0_0_10"/>
<evidence type="ECO:0000313" key="3">
    <source>
        <dbReference type="Proteomes" id="UP000007463"/>
    </source>
</evidence>
<evidence type="ECO:0000256" key="1">
    <source>
        <dbReference type="SAM" id="SignalP"/>
    </source>
</evidence>
<dbReference type="Proteomes" id="UP000007463">
    <property type="component" value="Chromosome"/>
</dbReference>
<sequence length="168" mass="19775" precursor="true">MKYFTLFFFSAFSLFVLGQNTISFRDGKSYTIKGTKLGTNFIYDFNDPSIKEKLVEYYWSEENGEVTITEYSTWLKAEIAGRMDELKVYTFKVENLESNPEMIEETDEYGRFLIHSLNFTMKDEFPLSCSVYSIWKSEPNATKTLKYYSVYCIENSFFSDLIAKTRVE</sequence>
<feature type="signal peptide" evidence="1">
    <location>
        <begin position="1"/>
        <end position="18"/>
    </location>
</feature>
<keyword evidence="1" id="KW-0732">Signal</keyword>
<accession>F2I947</accession>
<gene>
    <name evidence="2" type="ordered locus">Fluta_0995</name>
</gene>
<feature type="chain" id="PRO_5003278283" evidence="1">
    <location>
        <begin position="19"/>
        <end position="168"/>
    </location>
</feature>
<dbReference type="EMBL" id="CP002542">
    <property type="protein sequence ID" value="AEA42994.1"/>
    <property type="molecule type" value="Genomic_DNA"/>
</dbReference>
<organism evidence="2 3">
    <name type="scientific">Fluviicola taffensis (strain DSM 16823 / NCIMB 13979 / RW262)</name>
    <dbReference type="NCBI Taxonomy" id="755732"/>
    <lineage>
        <taxon>Bacteria</taxon>
        <taxon>Pseudomonadati</taxon>
        <taxon>Bacteroidota</taxon>
        <taxon>Flavobacteriia</taxon>
        <taxon>Flavobacteriales</taxon>
        <taxon>Crocinitomicaceae</taxon>
        <taxon>Fluviicola</taxon>
    </lineage>
</organism>
<reference evidence="3" key="2">
    <citation type="submission" date="2011-02" db="EMBL/GenBank/DDBJ databases">
        <title>The complete genome of Fluviicola taffensis DSM 16823.</title>
        <authorList>
            <consortium name="US DOE Joint Genome Institute (JGI-PGF)"/>
            <person name="Lucas S."/>
            <person name="Copeland A."/>
            <person name="Lapidus A."/>
            <person name="Bruce D."/>
            <person name="Goodwin L."/>
            <person name="Pitluck S."/>
            <person name="Kyrpides N."/>
            <person name="Mavromatis K."/>
            <person name="Ivanova N."/>
            <person name="Mikhailova N."/>
            <person name="Pagani I."/>
            <person name="Chertkov O."/>
            <person name="Detter J.C."/>
            <person name="Han C."/>
            <person name="Tapia R."/>
            <person name="Land M."/>
            <person name="Hauser L."/>
            <person name="Markowitz V."/>
            <person name="Cheng J.-F."/>
            <person name="Hugenholtz P."/>
            <person name="Woyke T."/>
            <person name="Wu D."/>
            <person name="Tindall B."/>
            <person name="Pomrenke H.G."/>
            <person name="Brambilla E."/>
            <person name="Klenk H.-P."/>
            <person name="Eisen J.A."/>
        </authorList>
    </citation>
    <scope>NUCLEOTIDE SEQUENCE [LARGE SCALE GENOMIC DNA]</scope>
    <source>
        <strain evidence="3">DSM 16823 / RW262 / RW262</strain>
    </source>
</reference>